<sequence length="174" mass="18924">MTATPRRLSEPDVGAHERDALKLWVVLSRAHAAITDRASEHIAQYGMTLAEFGVLEALYHKGPLLLGEVQRKLLVSSGGVTYLVDRLERRGFVRRDACLEDRRARYAVLTDEGTAFVRRVFPEHAAAIREAVAGLDGEEQLVATRLIRKLGLAAAGRADGYATEGTNAGDATEG</sequence>
<dbReference type="PANTHER" id="PTHR33164:SF56">
    <property type="entry name" value="HTH-TYPE TRANSCRIPTIONAL REGULATOR MHQR"/>
    <property type="match status" value="1"/>
</dbReference>
<dbReference type="OrthoDB" id="9799747at2"/>
<dbReference type="HOGENOM" id="CLU_083287_27_2_0"/>
<dbReference type="InterPro" id="IPR039422">
    <property type="entry name" value="MarR/SlyA-like"/>
</dbReference>
<keyword evidence="1" id="KW-0805">Transcription regulation</keyword>
<feature type="domain" description="HTH marR-type" evidence="3">
    <location>
        <begin position="20"/>
        <end position="152"/>
    </location>
</feature>
<evidence type="ECO:0000313" key="4">
    <source>
        <dbReference type="EMBL" id="AHG87653.1"/>
    </source>
</evidence>
<evidence type="ECO:0000313" key="5">
    <source>
        <dbReference type="Proteomes" id="UP000019151"/>
    </source>
</evidence>
<dbReference type="PROSITE" id="PS50995">
    <property type="entry name" value="HTH_MARR_2"/>
    <property type="match status" value="1"/>
</dbReference>
<dbReference type="SUPFAM" id="SSF46785">
    <property type="entry name" value="Winged helix' DNA-binding domain"/>
    <property type="match status" value="1"/>
</dbReference>
<dbReference type="InterPro" id="IPR036390">
    <property type="entry name" value="WH_DNA-bd_sf"/>
</dbReference>
<dbReference type="RefSeq" id="WP_025409211.1">
    <property type="nucleotide sequence ID" value="NZ_CP007128.1"/>
</dbReference>
<dbReference type="Proteomes" id="UP000019151">
    <property type="component" value="Chromosome"/>
</dbReference>
<dbReference type="InterPro" id="IPR000835">
    <property type="entry name" value="HTH_MarR-typ"/>
</dbReference>
<dbReference type="Pfam" id="PF12802">
    <property type="entry name" value="MarR_2"/>
    <property type="match status" value="1"/>
</dbReference>
<dbReference type="EMBL" id="CP007128">
    <property type="protein sequence ID" value="AHG87653.1"/>
    <property type="molecule type" value="Genomic_DNA"/>
</dbReference>
<dbReference type="eggNOG" id="COG1846">
    <property type="taxonomic scope" value="Bacteria"/>
</dbReference>
<dbReference type="PANTHER" id="PTHR33164">
    <property type="entry name" value="TRANSCRIPTIONAL REGULATOR, MARR FAMILY"/>
    <property type="match status" value="1"/>
</dbReference>
<dbReference type="FunCoup" id="W0RE42">
    <property type="interactions" value="148"/>
</dbReference>
<evidence type="ECO:0000256" key="2">
    <source>
        <dbReference type="ARBA" id="ARBA00023163"/>
    </source>
</evidence>
<evidence type="ECO:0000256" key="1">
    <source>
        <dbReference type="ARBA" id="ARBA00023015"/>
    </source>
</evidence>
<protein>
    <submittedName>
        <fullName evidence="4">Regulatory protein MarR</fullName>
    </submittedName>
</protein>
<organism evidence="4 5">
    <name type="scientific">Gemmatirosa kalamazoonensis</name>
    <dbReference type="NCBI Taxonomy" id="861299"/>
    <lineage>
        <taxon>Bacteria</taxon>
        <taxon>Pseudomonadati</taxon>
        <taxon>Gemmatimonadota</taxon>
        <taxon>Gemmatimonadia</taxon>
        <taxon>Gemmatimonadales</taxon>
        <taxon>Gemmatimonadaceae</taxon>
        <taxon>Gemmatirosa</taxon>
    </lineage>
</organism>
<name>W0RE42_9BACT</name>
<dbReference type="GO" id="GO:0003700">
    <property type="term" value="F:DNA-binding transcription factor activity"/>
    <property type="evidence" value="ECO:0007669"/>
    <property type="project" value="InterPro"/>
</dbReference>
<keyword evidence="5" id="KW-1185">Reference proteome</keyword>
<dbReference type="SMART" id="SM00347">
    <property type="entry name" value="HTH_MARR"/>
    <property type="match status" value="1"/>
</dbReference>
<dbReference type="Gene3D" id="1.10.10.10">
    <property type="entry name" value="Winged helix-like DNA-binding domain superfamily/Winged helix DNA-binding domain"/>
    <property type="match status" value="1"/>
</dbReference>
<dbReference type="InParanoid" id="W0RE42"/>
<dbReference type="GO" id="GO:0006950">
    <property type="term" value="P:response to stress"/>
    <property type="evidence" value="ECO:0007669"/>
    <property type="project" value="TreeGrafter"/>
</dbReference>
<evidence type="ECO:0000259" key="3">
    <source>
        <dbReference type="PROSITE" id="PS50995"/>
    </source>
</evidence>
<keyword evidence="2" id="KW-0804">Transcription</keyword>
<dbReference type="AlphaFoldDB" id="W0RE42"/>
<dbReference type="KEGG" id="gba:J421_0116"/>
<accession>W0RE42</accession>
<gene>
    <name evidence="4" type="ORF">J421_0116</name>
</gene>
<reference evidence="4 5" key="1">
    <citation type="journal article" date="2014" name="Genome Announc.">
        <title>Genome Sequence and Methylome of Soil Bacterium Gemmatirosa kalamazoonensis KBS708T, a Member of the Rarely Cultivated Gemmatimonadetes Phylum.</title>
        <authorList>
            <person name="Debruyn J.M."/>
            <person name="Radosevich M."/>
            <person name="Wommack K.E."/>
            <person name="Polson S.W."/>
            <person name="Hauser L.J."/>
            <person name="Fawaz M.N."/>
            <person name="Korlach J."/>
            <person name="Tsai Y.C."/>
        </authorList>
    </citation>
    <scope>NUCLEOTIDE SEQUENCE [LARGE SCALE GENOMIC DNA]</scope>
    <source>
        <strain evidence="4 5">KBS708</strain>
    </source>
</reference>
<dbReference type="PRINTS" id="PR00598">
    <property type="entry name" value="HTHMARR"/>
</dbReference>
<dbReference type="InterPro" id="IPR036388">
    <property type="entry name" value="WH-like_DNA-bd_sf"/>
</dbReference>
<proteinExistence type="predicted"/>